<feature type="transmembrane region" description="Helical" evidence="5">
    <location>
        <begin position="297"/>
        <end position="315"/>
    </location>
</feature>
<comment type="caution">
    <text evidence="7">The sequence shown here is derived from an EMBL/GenBank/DDBJ whole genome shotgun (WGS) entry which is preliminary data.</text>
</comment>
<dbReference type="NCBIfam" id="TIGR00367">
    <property type="entry name" value="calcium/sodium antiporter"/>
    <property type="match status" value="1"/>
</dbReference>
<gene>
    <name evidence="7" type="ORF">BUTYVIB_00888</name>
</gene>
<dbReference type="Gene3D" id="1.20.1420.30">
    <property type="entry name" value="NCX, central ion-binding region"/>
    <property type="match status" value="1"/>
</dbReference>
<dbReference type="GO" id="GO:0006874">
    <property type="term" value="P:intracellular calcium ion homeostasis"/>
    <property type="evidence" value="ECO:0007669"/>
    <property type="project" value="TreeGrafter"/>
</dbReference>
<dbReference type="eggNOG" id="COG0530">
    <property type="taxonomic scope" value="Bacteria"/>
</dbReference>
<dbReference type="STRING" id="45851.BHV86_01635"/>
<dbReference type="RefSeq" id="WP_005602063.1">
    <property type="nucleotide sequence ID" value="NZ_GG663521.1"/>
</dbReference>
<feature type="transmembrane region" description="Helical" evidence="5">
    <location>
        <begin position="105"/>
        <end position="126"/>
    </location>
</feature>
<dbReference type="GeneID" id="98917169"/>
<reference evidence="7 8" key="1">
    <citation type="submission" date="2010-02" db="EMBL/GenBank/DDBJ databases">
        <authorList>
            <person name="Weinstock G."/>
            <person name="Sodergren E."/>
            <person name="Clifton S."/>
            <person name="Fulton L."/>
            <person name="Fulton B."/>
            <person name="Courtney L."/>
            <person name="Fronick C."/>
            <person name="Harrison M."/>
            <person name="Strong C."/>
            <person name="Farmer C."/>
            <person name="Delahaunty K."/>
            <person name="Markovic C."/>
            <person name="Hall O."/>
            <person name="Minx P."/>
            <person name="Tomlinson C."/>
            <person name="Mitreva M."/>
            <person name="Nelson J."/>
            <person name="Hou S."/>
            <person name="Wollam A."/>
            <person name="Pepin K.H."/>
            <person name="Johnson M."/>
            <person name="Bhonagiri V."/>
            <person name="Zhang X."/>
            <person name="Suruliraj S."/>
            <person name="Warren W."/>
            <person name="Chinwalla A."/>
            <person name="Mardis E.R."/>
            <person name="Wilson R.K."/>
        </authorList>
    </citation>
    <scope>NUCLEOTIDE SEQUENCE [LARGE SCALE GENOMIC DNA]</scope>
    <source>
        <strain evidence="7 8">DSM 2876</strain>
    </source>
</reference>
<feature type="transmembrane region" description="Helical" evidence="5">
    <location>
        <begin position="37"/>
        <end position="60"/>
    </location>
</feature>
<accession>D4RYI2</accession>
<evidence type="ECO:0000256" key="5">
    <source>
        <dbReference type="SAM" id="Phobius"/>
    </source>
</evidence>
<name>D4RYI2_9FIRM</name>
<dbReference type="PANTHER" id="PTHR10846">
    <property type="entry name" value="SODIUM/POTASSIUM/CALCIUM EXCHANGER"/>
    <property type="match status" value="1"/>
</dbReference>
<evidence type="ECO:0000256" key="1">
    <source>
        <dbReference type="ARBA" id="ARBA00004141"/>
    </source>
</evidence>
<evidence type="ECO:0000313" key="7">
    <source>
        <dbReference type="EMBL" id="EFF69082.1"/>
    </source>
</evidence>
<dbReference type="PANTHER" id="PTHR10846:SF8">
    <property type="entry name" value="INNER MEMBRANE PROTEIN YRBG"/>
    <property type="match status" value="1"/>
</dbReference>
<comment type="subcellular location">
    <subcellularLocation>
        <location evidence="1">Membrane</location>
        <topology evidence="1">Multi-pass membrane protein</topology>
    </subcellularLocation>
</comment>
<keyword evidence="8" id="KW-1185">Reference proteome</keyword>
<dbReference type="InterPro" id="IPR044880">
    <property type="entry name" value="NCX_ion-bd_dom_sf"/>
</dbReference>
<evidence type="ECO:0000256" key="2">
    <source>
        <dbReference type="ARBA" id="ARBA00022692"/>
    </source>
</evidence>
<proteinExistence type="predicted"/>
<feature type="transmembrane region" description="Helical" evidence="5">
    <location>
        <begin position="239"/>
        <end position="259"/>
    </location>
</feature>
<organism evidence="7 8">
    <name type="scientific">Eshraghiella crossota DSM 2876</name>
    <dbReference type="NCBI Taxonomy" id="511680"/>
    <lineage>
        <taxon>Bacteria</taxon>
        <taxon>Bacillati</taxon>
        <taxon>Bacillota</taxon>
        <taxon>Clostridia</taxon>
        <taxon>Lachnospirales</taxon>
        <taxon>Lachnospiraceae</taxon>
        <taxon>Eshraghiella</taxon>
    </lineage>
</organism>
<keyword evidence="4 5" id="KW-0472">Membrane</keyword>
<evidence type="ECO:0000259" key="6">
    <source>
        <dbReference type="Pfam" id="PF01699"/>
    </source>
</evidence>
<dbReference type="GO" id="GO:0005262">
    <property type="term" value="F:calcium channel activity"/>
    <property type="evidence" value="ECO:0007669"/>
    <property type="project" value="TreeGrafter"/>
</dbReference>
<protein>
    <submittedName>
        <fullName evidence="7">K+-dependent Na+/Ca+ exchanger family protein</fullName>
    </submittedName>
</protein>
<evidence type="ECO:0000256" key="3">
    <source>
        <dbReference type="ARBA" id="ARBA00022989"/>
    </source>
</evidence>
<dbReference type="InterPro" id="IPR004481">
    <property type="entry name" value="K/Na/Ca-exchanger"/>
</dbReference>
<feature type="domain" description="Sodium/calcium exchanger membrane region" evidence="6">
    <location>
        <begin position="7"/>
        <end position="146"/>
    </location>
</feature>
<dbReference type="EMBL" id="ABWN01000022">
    <property type="protein sequence ID" value="EFF69082.1"/>
    <property type="molecule type" value="Genomic_DNA"/>
</dbReference>
<dbReference type="Pfam" id="PF01699">
    <property type="entry name" value="Na_Ca_ex"/>
    <property type="match status" value="2"/>
</dbReference>
<sequence length="318" mass="33769">MPLPVNILLLVVGFVLLMKGADVFVDGSSSLAGKLGIPQIVIGLTIVAFGTSAPEAAISITAGIKGSAELAVSNVVGSNILNVLLILGIASVITPLAVKKNTLFIEIPFVAVITIVLLVLGMNGYSLSRFDGIILTILFLIFMGYLVYISLKKKDEEEEEVKKLPTWLMILYIILGGAAIVGGSQLTVNSATAIAKYFGMSDRLIGLTIVALGTSLPELITSVTAACKHNADIAIGNIVGSNIFNILFVLGITALLTPVQYSKDFIVDNIMAVICMVMLFLCVILTKDKKLNRAGGILMLLSYAAYFVCFIVLQIKLV</sequence>
<dbReference type="HOGENOM" id="CLU_007948_0_3_9"/>
<keyword evidence="2 5" id="KW-0812">Transmembrane</keyword>
<dbReference type="AlphaFoldDB" id="D4RYI2"/>
<feature type="transmembrane region" description="Helical" evidence="5">
    <location>
        <begin position="163"/>
        <end position="184"/>
    </location>
</feature>
<keyword evidence="3 5" id="KW-1133">Transmembrane helix</keyword>
<feature type="transmembrane region" description="Helical" evidence="5">
    <location>
        <begin position="80"/>
        <end position="98"/>
    </location>
</feature>
<feature type="transmembrane region" description="Helical" evidence="5">
    <location>
        <begin position="132"/>
        <end position="151"/>
    </location>
</feature>
<dbReference type="GO" id="GO:0008273">
    <property type="term" value="F:calcium, potassium:sodium antiporter activity"/>
    <property type="evidence" value="ECO:0007669"/>
    <property type="project" value="TreeGrafter"/>
</dbReference>
<dbReference type="Proteomes" id="UP000006238">
    <property type="component" value="Unassembled WGS sequence"/>
</dbReference>
<feature type="transmembrane region" description="Helical" evidence="5">
    <location>
        <begin position="6"/>
        <end position="25"/>
    </location>
</feature>
<dbReference type="InterPro" id="IPR004837">
    <property type="entry name" value="NaCa_Exmemb"/>
</dbReference>
<feature type="transmembrane region" description="Helical" evidence="5">
    <location>
        <begin position="265"/>
        <end position="285"/>
    </location>
</feature>
<dbReference type="GO" id="GO:0005886">
    <property type="term" value="C:plasma membrane"/>
    <property type="evidence" value="ECO:0007669"/>
    <property type="project" value="TreeGrafter"/>
</dbReference>
<evidence type="ECO:0000313" key="8">
    <source>
        <dbReference type="Proteomes" id="UP000006238"/>
    </source>
</evidence>
<feature type="domain" description="Sodium/calcium exchanger membrane region" evidence="6">
    <location>
        <begin position="170"/>
        <end position="311"/>
    </location>
</feature>
<evidence type="ECO:0000256" key="4">
    <source>
        <dbReference type="ARBA" id="ARBA00023136"/>
    </source>
</evidence>